<evidence type="ECO:0000313" key="3">
    <source>
        <dbReference type="Proteomes" id="UP000304947"/>
    </source>
</evidence>
<protein>
    <submittedName>
        <fullName evidence="2">Uncharacterized protein</fullName>
    </submittedName>
</protein>
<organism evidence="2 3">
    <name type="scientific">Aureobasidium pullulans</name>
    <name type="common">Black yeast</name>
    <name type="synonym">Pullularia pullulans</name>
    <dbReference type="NCBI Taxonomy" id="5580"/>
    <lineage>
        <taxon>Eukaryota</taxon>
        <taxon>Fungi</taxon>
        <taxon>Dikarya</taxon>
        <taxon>Ascomycota</taxon>
        <taxon>Pezizomycotina</taxon>
        <taxon>Dothideomycetes</taxon>
        <taxon>Dothideomycetidae</taxon>
        <taxon>Dothideales</taxon>
        <taxon>Saccotheciaceae</taxon>
        <taxon>Aureobasidium</taxon>
    </lineage>
</organism>
<dbReference type="Proteomes" id="UP000304947">
    <property type="component" value="Unassembled WGS sequence"/>
</dbReference>
<accession>A0A4V4LK47</accession>
<proteinExistence type="predicted"/>
<dbReference type="EMBL" id="QZBU01002877">
    <property type="protein sequence ID" value="TIA30964.1"/>
    <property type="molecule type" value="Genomic_DNA"/>
</dbReference>
<feature type="region of interest" description="Disordered" evidence="1">
    <location>
        <begin position="1"/>
        <end position="33"/>
    </location>
</feature>
<feature type="compositionally biased region" description="Low complexity" evidence="1">
    <location>
        <begin position="10"/>
        <end position="23"/>
    </location>
</feature>
<sequence length="231" mass="24884">MPTTQLQRRATSASSAVSNTTPTPLRTFSSTDLSSACSSEVTSPAVSTSTIMRTVTASSTSTVTKTATSTTVISVASSAPTGVVGYMSFRNPVNTGGQFALSDPATHMTDNYYANSTRETFIVTNTSQLYSVTNNAYYYYQTPAGNDKLYWSTNNATGTTNWLQNATTSDGYTQLLMVDTRYTARTYYKFCLKTVASGDGNSATGLHVYYFNQTATFPTNCVGTQLWFAPS</sequence>
<reference evidence="2 3" key="1">
    <citation type="submission" date="2018-10" db="EMBL/GenBank/DDBJ databases">
        <title>Fifty Aureobasidium pullulans genomes reveal a recombining polyextremotolerant generalist.</title>
        <authorList>
            <person name="Gostincar C."/>
            <person name="Turk M."/>
            <person name="Zajc J."/>
            <person name="Gunde-Cimerman N."/>
        </authorList>
    </citation>
    <scope>NUCLEOTIDE SEQUENCE [LARGE SCALE GENOMIC DNA]</scope>
    <source>
        <strain evidence="2 3">EXF-3380</strain>
    </source>
</reference>
<evidence type="ECO:0000313" key="2">
    <source>
        <dbReference type="EMBL" id="TIA30964.1"/>
    </source>
</evidence>
<name>A0A4V4LK47_AURPU</name>
<feature type="compositionally biased region" description="Polar residues" evidence="1">
    <location>
        <begin position="24"/>
        <end position="33"/>
    </location>
</feature>
<evidence type="ECO:0000256" key="1">
    <source>
        <dbReference type="SAM" id="MobiDB-lite"/>
    </source>
</evidence>
<comment type="caution">
    <text evidence="2">The sequence shown here is derived from an EMBL/GenBank/DDBJ whole genome shotgun (WGS) entry which is preliminary data.</text>
</comment>
<gene>
    <name evidence="2" type="ORF">D6C83_07116</name>
</gene>
<dbReference type="AlphaFoldDB" id="A0A4V4LK47"/>